<dbReference type="GO" id="GO:0042761">
    <property type="term" value="P:very long-chain fatty acid biosynthetic process"/>
    <property type="evidence" value="ECO:0007669"/>
    <property type="project" value="TreeGrafter"/>
</dbReference>
<evidence type="ECO:0000256" key="4">
    <source>
        <dbReference type="ARBA" id="ARBA00022516"/>
    </source>
</evidence>
<gene>
    <name evidence="14" type="primary">ELO2</name>
</gene>
<comment type="catalytic activity">
    <reaction evidence="12">
        <text>a very-long-chain acyl-CoA + malonyl-CoA + H(+) = a very-long-chain 3-oxoacyl-CoA + CO2 + CoA</text>
        <dbReference type="Rhea" id="RHEA:32727"/>
        <dbReference type="ChEBI" id="CHEBI:15378"/>
        <dbReference type="ChEBI" id="CHEBI:16526"/>
        <dbReference type="ChEBI" id="CHEBI:57287"/>
        <dbReference type="ChEBI" id="CHEBI:57384"/>
        <dbReference type="ChEBI" id="CHEBI:90725"/>
        <dbReference type="ChEBI" id="CHEBI:90736"/>
        <dbReference type="EC" id="2.3.1.199"/>
    </reaction>
</comment>
<evidence type="ECO:0000256" key="10">
    <source>
        <dbReference type="ARBA" id="ARBA00023136"/>
    </source>
</evidence>
<dbReference type="GO" id="GO:0009922">
    <property type="term" value="F:fatty acid elongase activity"/>
    <property type="evidence" value="ECO:0007669"/>
    <property type="project" value="UniProtKB-EC"/>
</dbReference>
<proteinExistence type="evidence at transcript level"/>
<protein>
    <recommendedName>
        <fullName evidence="3">very-long-chain 3-oxoacyl-CoA synthase</fullName>
        <ecNumber evidence="3">2.3.1.199</ecNumber>
    </recommendedName>
</protein>
<dbReference type="AlphaFoldDB" id="A0A346RAC1"/>
<dbReference type="EMBL" id="MH282830">
    <property type="protein sequence ID" value="AXS59120.1"/>
    <property type="molecule type" value="mRNA"/>
</dbReference>
<keyword evidence="6 13" id="KW-0812">Transmembrane</keyword>
<organism evidence="14">
    <name type="scientific">Eranthis hyemalis</name>
    <name type="common">Winter aconite</name>
    <name type="synonym">Helleborus hyemalis</name>
    <dbReference type="NCBI Taxonomy" id="37492"/>
    <lineage>
        <taxon>Eukaryota</taxon>
        <taxon>Viridiplantae</taxon>
        <taxon>Streptophyta</taxon>
        <taxon>Embryophyta</taxon>
        <taxon>Tracheophyta</taxon>
        <taxon>Spermatophyta</taxon>
        <taxon>Magnoliopsida</taxon>
        <taxon>Ranunculales</taxon>
        <taxon>Ranunculaceae</taxon>
        <taxon>Ranunculoideae</taxon>
        <taxon>Cimicifugeae</taxon>
        <taxon>Eranthis</taxon>
    </lineage>
</organism>
<dbReference type="GO" id="GO:0034625">
    <property type="term" value="P:fatty acid elongation, monounsaturated fatty acid"/>
    <property type="evidence" value="ECO:0007669"/>
    <property type="project" value="TreeGrafter"/>
</dbReference>
<feature type="transmembrane region" description="Helical" evidence="13">
    <location>
        <begin position="35"/>
        <end position="55"/>
    </location>
</feature>
<feature type="transmembrane region" description="Helical" evidence="13">
    <location>
        <begin position="120"/>
        <end position="143"/>
    </location>
</feature>
<keyword evidence="11" id="KW-0275">Fatty acid biosynthesis</keyword>
<evidence type="ECO:0000256" key="7">
    <source>
        <dbReference type="ARBA" id="ARBA00022832"/>
    </source>
</evidence>
<comment type="subcellular location">
    <subcellularLocation>
        <location evidence="1">Membrane</location>
        <topology evidence="1">Multi-pass membrane protein</topology>
    </subcellularLocation>
</comment>
<keyword evidence="7" id="KW-0276">Fatty acid metabolism</keyword>
<dbReference type="PANTHER" id="PTHR11157:SF134">
    <property type="entry name" value="ELONGATION OF FATTY ACIDS PROTEIN 1-RELATED"/>
    <property type="match status" value="1"/>
</dbReference>
<evidence type="ECO:0000256" key="1">
    <source>
        <dbReference type="ARBA" id="ARBA00004141"/>
    </source>
</evidence>
<evidence type="ECO:0000256" key="2">
    <source>
        <dbReference type="ARBA" id="ARBA00007263"/>
    </source>
</evidence>
<dbReference type="EC" id="2.3.1.199" evidence="3"/>
<dbReference type="Pfam" id="PF01151">
    <property type="entry name" value="ELO"/>
    <property type="match status" value="1"/>
</dbReference>
<keyword evidence="9" id="KW-0443">Lipid metabolism</keyword>
<sequence length="272" mass="30934">MDSISANLRYWLVEHPLVSEFEWKENETWGASPQFLLTIVLTYLSLTLILSLALLSPKSTAKPPSTSTPLRLISTLHNLILVLLSLLMAVGCTLSTISQMPNLRWIFCFPPNQTPPRGPVFFWAYVFYFSKILEFVDTLLIILSKDTRRLSFLHVYHHAVVLVMCYLWLHTVQSLVSVALVTNCAVHTLMYAYYMMCAIGKRPRWKRIVTDCQIVQFVFSFGVSGVMLWFHFSGGGGCSGIWGWIFNAVFNASLLGLFTSFHTKNYAGKKKD</sequence>
<feature type="transmembrane region" description="Helical" evidence="13">
    <location>
        <begin position="208"/>
        <end position="229"/>
    </location>
</feature>
<evidence type="ECO:0000256" key="9">
    <source>
        <dbReference type="ARBA" id="ARBA00023098"/>
    </source>
</evidence>
<feature type="transmembrane region" description="Helical" evidence="13">
    <location>
        <begin position="175"/>
        <end position="196"/>
    </location>
</feature>
<feature type="transmembrane region" description="Helical" evidence="13">
    <location>
        <begin position="150"/>
        <end position="169"/>
    </location>
</feature>
<dbReference type="GO" id="GO:0030148">
    <property type="term" value="P:sphingolipid biosynthetic process"/>
    <property type="evidence" value="ECO:0007669"/>
    <property type="project" value="TreeGrafter"/>
</dbReference>
<dbReference type="GO" id="GO:0005789">
    <property type="term" value="C:endoplasmic reticulum membrane"/>
    <property type="evidence" value="ECO:0007669"/>
    <property type="project" value="TreeGrafter"/>
</dbReference>
<evidence type="ECO:0000256" key="3">
    <source>
        <dbReference type="ARBA" id="ARBA00012307"/>
    </source>
</evidence>
<dbReference type="PROSITE" id="PS01188">
    <property type="entry name" value="ELO"/>
    <property type="match status" value="1"/>
</dbReference>
<keyword evidence="8 13" id="KW-1133">Transmembrane helix</keyword>
<dbReference type="GO" id="GO:0034626">
    <property type="term" value="P:fatty acid elongation, polyunsaturated fatty acid"/>
    <property type="evidence" value="ECO:0007669"/>
    <property type="project" value="TreeGrafter"/>
</dbReference>
<evidence type="ECO:0000256" key="11">
    <source>
        <dbReference type="ARBA" id="ARBA00023160"/>
    </source>
</evidence>
<dbReference type="PANTHER" id="PTHR11157">
    <property type="entry name" value="FATTY ACID ACYL TRANSFERASE-RELATED"/>
    <property type="match status" value="1"/>
</dbReference>
<evidence type="ECO:0000256" key="8">
    <source>
        <dbReference type="ARBA" id="ARBA00022989"/>
    </source>
</evidence>
<dbReference type="InterPro" id="IPR002076">
    <property type="entry name" value="ELO_fam"/>
</dbReference>
<comment type="similarity">
    <text evidence="2">Belongs to the ELO family.</text>
</comment>
<evidence type="ECO:0000256" key="5">
    <source>
        <dbReference type="ARBA" id="ARBA00022679"/>
    </source>
</evidence>
<keyword evidence="5" id="KW-0808">Transferase</keyword>
<feature type="transmembrane region" description="Helical" evidence="13">
    <location>
        <begin position="241"/>
        <end position="261"/>
    </location>
</feature>
<accession>A0A346RAC1</accession>
<feature type="transmembrane region" description="Helical" evidence="13">
    <location>
        <begin position="76"/>
        <end position="100"/>
    </location>
</feature>
<evidence type="ECO:0000256" key="13">
    <source>
        <dbReference type="SAM" id="Phobius"/>
    </source>
</evidence>
<reference evidence="14" key="1">
    <citation type="journal article" date="2018" name="Metab. Eng.">
        <title>An engineered oilseed crop produces oil enriched in two very long chain polyunsaturated fatty acids with potential health-promoting properties.</title>
        <authorList>
            <person name="Meesapyodsuk D."/>
            <person name="Ye S."/>
            <person name="Chen Y."/>
            <person name="Chen Y."/>
            <person name="Chapman R.G."/>
            <person name="Qiu X."/>
        </authorList>
    </citation>
    <scope>NUCLEOTIDE SEQUENCE</scope>
</reference>
<name>A0A346RAC1_ERYHA</name>
<evidence type="ECO:0000313" key="14">
    <source>
        <dbReference type="EMBL" id="AXS59120.1"/>
    </source>
</evidence>
<dbReference type="GO" id="GO:0019367">
    <property type="term" value="P:fatty acid elongation, saturated fatty acid"/>
    <property type="evidence" value="ECO:0007669"/>
    <property type="project" value="TreeGrafter"/>
</dbReference>
<dbReference type="InterPro" id="IPR030457">
    <property type="entry name" value="ELO_CS"/>
</dbReference>
<evidence type="ECO:0000256" key="12">
    <source>
        <dbReference type="ARBA" id="ARBA00047375"/>
    </source>
</evidence>
<evidence type="ECO:0000256" key="6">
    <source>
        <dbReference type="ARBA" id="ARBA00022692"/>
    </source>
</evidence>
<keyword evidence="4" id="KW-0444">Lipid biosynthesis</keyword>
<keyword evidence="10 13" id="KW-0472">Membrane</keyword>